<keyword evidence="3" id="KW-1185">Reference proteome</keyword>
<feature type="compositionally biased region" description="Acidic residues" evidence="1">
    <location>
        <begin position="272"/>
        <end position="283"/>
    </location>
</feature>
<organism evidence="2 3">
    <name type="scientific">Dreissena polymorpha</name>
    <name type="common">Zebra mussel</name>
    <name type="synonym">Mytilus polymorpha</name>
    <dbReference type="NCBI Taxonomy" id="45954"/>
    <lineage>
        <taxon>Eukaryota</taxon>
        <taxon>Metazoa</taxon>
        <taxon>Spiralia</taxon>
        <taxon>Lophotrochozoa</taxon>
        <taxon>Mollusca</taxon>
        <taxon>Bivalvia</taxon>
        <taxon>Autobranchia</taxon>
        <taxon>Heteroconchia</taxon>
        <taxon>Euheterodonta</taxon>
        <taxon>Imparidentia</taxon>
        <taxon>Neoheterodontei</taxon>
        <taxon>Myida</taxon>
        <taxon>Dreissenoidea</taxon>
        <taxon>Dreissenidae</taxon>
        <taxon>Dreissena</taxon>
    </lineage>
</organism>
<feature type="region of interest" description="Disordered" evidence="1">
    <location>
        <begin position="109"/>
        <end position="145"/>
    </location>
</feature>
<dbReference type="Proteomes" id="UP000828390">
    <property type="component" value="Unassembled WGS sequence"/>
</dbReference>
<protein>
    <submittedName>
        <fullName evidence="2">Uncharacterized protein</fullName>
    </submittedName>
</protein>
<dbReference type="EMBL" id="JAIWYP010000009">
    <property type="protein sequence ID" value="KAH3778160.1"/>
    <property type="molecule type" value="Genomic_DNA"/>
</dbReference>
<name>A0A9D4IKX7_DREPO</name>
<feature type="compositionally biased region" description="Polar residues" evidence="1">
    <location>
        <begin position="375"/>
        <end position="406"/>
    </location>
</feature>
<feature type="region of interest" description="Disordered" evidence="1">
    <location>
        <begin position="1124"/>
        <end position="1149"/>
    </location>
</feature>
<feature type="compositionally biased region" description="Basic residues" evidence="1">
    <location>
        <begin position="1128"/>
        <end position="1149"/>
    </location>
</feature>
<feature type="compositionally biased region" description="Polar residues" evidence="1">
    <location>
        <begin position="555"/>
        <end position="571"/>
    </location>
</feature>
<evidence type="ECO:0000256" key="1">
    <source>
        <dbReference type="SAM" id="MobiDB-lite"/>
    </source>
</evidence>
<feature type="compositionally biased region" description="Basic and acidic residues" evidence="1">
    <location>
        <begin position="793"/>
        <end position="803"/>
    </location>
</feature>
<reference evidence="2" key="2">
    <citation type="submission" date="2020-11" db="EMBL/GenBank/DDBJ databases">
        <authorList>
            <person name="McCartney M.A."/>
            <person name="Auch B."/>
            <person name="Kono T."/>
            <person name="Mallez S."/>
            <person name="Becker A."/>
            <person name="Gohl D.M."/>
            <person name="Silverstein K.A.T."/>
            <person name="Koren S."/>
            <person name="Bechman K.B."/>
            <person name="Herman A."/>
            <person name="Abrahante J.E."/>
            <person name="Garbe J."/>
        </authorList>
    </citation>
    <scope>NUCLEOTIDE SEQUENCE</scope>
    <source>
        <strain evidence="2">Duluth1</strain>
        <tissue evidence="2">Whole animal</tissue>
    </source>
</reference>
<dbReference type="AlphaFoldDB" id="A0A9D4IKX7"/>
<evidence type="ECO:0000313" key="2">
    <source>
        <dbReference type="EMBL" id="KAH3778160.1"/>
    </source>
</evidence>
<gene>
    <name evidence="2" type="ORF">DPMN_179613</name>
</gene>
<feature type="compositionally biased region" description="Basic and acidic residues" evidence="1">
    <location>
        <begin position="770"/>
        <end position="781"/>
    </location>
</feature>
<feature type="compositionally biased region" description="Polar residues" evidence="1">
    <location>
        <begin position="878"/>
        <end position="895"/>
    </location>
</feature>
<feature type="compositionally biased region" description="Polar residues" evidence="1">
    <location>
        <begin position="528"/>
        <end position="547"/>
    </location>
</feature>
<feature type="region of interest" description="Disordered" evidence="1">
    <location>
        <begin position="747"/>
        <end position="978"/>
    </location>
</feature>
<feature type="compositionally biased region" description="Pro residues" evidence="1">
    <location>
        <begin position="232"/>
        <end position="244"/>
    </location>
</feature>
<feature type="compositionally biased region" description="Polar residues" evidence="1">
    <location>
        <begin position="839"/>
        <end position="865"/>
    </location>
</feature>
<feature type="region of interest" description="Disordered" evidence="1">
    <location>
        <begin position="64"/>
        <end position="89"/>
    </location>
</feature>
<reference evidence="2" key="1">
    <citation type="journal article" date="2019" name="bioRxiv">
        <title>The Genome of the Zebra Mussel, Dreissena polymorpha: A Resource for Invasive Species Research.</title>
        <authorList>
            <person name="McCartney M.A."/>
            <person name="Auch B."/>
            <person name="Kono T."/>
            <person name="Mallez S."/>
            <person name="Zhang Y."/>
            <person name="Obille A."/>
            <person name="Becker A."/>
            <person name="Abrahante J.E."/>
            <person name="Garbe J."/>
            <person name="Badalamenti J.P."/>
            <person name="Herman A."/>
            <person name="Mangelson H."/>
            <person name="Liachko I."/>
            <person name="Sullivan S."/>
            <person name="Sone E.D."/>
            <person name="Koren S."/>
            <person name="Silverstein K.A.T."/>
            <person name="Beckman K.B."/>
            <person name="Gohl D.M."/>
        </authorList>
    </citation>
    <scope>NUCLEOTIDE SEQUENCE</scope>
    <source>
        <strain evidence="2">Duluth1</strain>
        <tissue evidence="2">Whole animal</tissue>
    </source>
</reference>
<feature type="compositionally biased region" description="Basic and acidic residues" evidence="1">
    <location>
        <begin position="897"/>
        <end position="919"/>
    </location>
</feature>
<feature type="region of interest" description="Disordered" evidence="1">
    <location>
        <begin position="370"/>
        <end position="412"/>
    </location>
</feature>
<feature type="compositionally biased region" description="Basic and acidic residues" evidence="1">
    <location>
        <begin position="824"/>
        <end position="838"/>
    </location>
</feature>
<feature type="region of interest" description="Disordered" evidence="1">
    <location>
        <begin position="500"/>
        <end position="583"/>
    </location>
</feature>
<proteinExistence type="predicted"/>
<feature type="region of interest" description="Disordered" evidence="1">
    <location>
        <begin position="464"/>
        <end position="484"/>
    </location>
</feature>
<feature type="region of interest" description="Disordered" evidence="1">
    <location>
        <begin position="210"/>
        <end position="283"/>
    </location>
</feature>
<comment type="caution">
    <text evidence="2">The sequence shown here is derived from an EMBL/GenBank/DDBJ whole genome shotgun (WGS) entry which is preliminary data.</text>
</comment>
<accession>A0A9D4IKX7</accession>
<evidence type="ECO:0000313" key="3">
    <source>
        <dbReference type="Proteomes" id="UP000828390"/>
    </source>
</evidence>
<sequence>MDFHYDTFIEDEAVDECDQIRAVTKKTWLNTASVTLANLDKVKPSVYNFGLADPQDLKATNLSQRKPKDVNLGEGTGPELNNNSDSSRALKAWGSNHSVPELINQYTSATPALPKPLRPASAKYSNGRLRPPSGKRPRPQSAKATVEDGIVSENLFGVKGAKYDPNGRPPKGVPQSHGLGWVGPPAGLKYPDRPPDGKSWTMELPLEDDLHGEQGQGHMGGPSITAFNHEVPPAPHGTPEPSSPEPLEKTKRIFELYIGDPYKTSTDHAENDADLYESSDDEDLFLPASPVNLADQYVNHNEHTTPGHASSQQTANQRESLRLELPTADDDYDEIDEVDTERLLAEAESVSQQFDLQSIIAANRNLQANQNQSAVNSSTHLQQSTNQNEPDSNHYSTGKESPSLDENTSKKKAEELVSEIIHENGLQFDKKAKYCNPDKGRHERSGVKFNEDVTTVNITPRNMGRKVEDLHHSKKKQGHHKPDNFVDLIEIKNRIEPVLSTGKAEFSERENLSPKSKPSIQPRPPSGKQCSPLSDANRVQPSQSNLKKSGVHHLTATNGLGQNKQPMQNRPRSAPLNRSAKPITTVTVDYGEIEPKVEEKPKGDKKKVRKTRDDVLTMMEALSMDESDSNAFLKSVLEKKAKNQYIVANKELLKQHSNETSATNLVSAPIVYKSDPEKNYYEISRHSSLSHADTDLRGEEQNIPSGTVIKTTKTIEFDEMEPKEIAVKCTIDPHVVISKEMEKSVTLNHEWNSRKPARRPSSAKPPVPKKPTEGEGHDRPGSRLGFVAMETDLSPREGTENKPKRPTSAPVSHKPVSASLKNKQVKDRLLQERREKQARSSAGEQLSSPVKTRSTSGDVQSCSVETSEDQHSGRAETLSISGPSDILGQTSVSKKVSQREKEERERVIDNLLDRTKTLVDEEEKNENVEVPDPTPETKKRKPRPMSAHVGSIDTCQGHSRKVTTPVGKRPMSTSAAKNDRHYASYARTGSAGLRAKRPSSGKHKVTLTKPVIITSNTPYFEEETEEDIACQELERKLAEKGVSVSAATLQRALYPPSGRTKYYQISADLPRKPSLTLLSHPKTWLPEEYKQLQRAEKNLARANEIMFLKEKAEKRRAYLASLTEEQKKKLKKRKGKKGGKKLRRSKTTL</sequence>